<evidence type="ECO:0000313" key="1">
    <source>
        <dbReference type="EMBL" id="KIL43261.1"/>
    </source>
</evidence>
<accession>A0A0C2VFE4</accession>
<dbReference type="AlphaFoldDB" id="A0A0C2VFE4"/>
<name>A0A0C2VFE4_9BACL</name>
<reference evidence="1 2" key="1">
    <citation type="submission" date="2015-01" db="EMBL/GenBank/DDBJ databases">
        <title>Jeotgalibacillus campisalis genome sequencing.</title>
        <authorList>
            <person name="Goh K.M."/>
            <person name="Chan K.-G."/>
            <person name="Yaakop A.S."/>
            <person name="Ee R."/>
            <person name="Gan H.M."/>
            <person name="Chan C.S."/>
        </authorList>
    </citation>
    <scope>NUCLEOTIDE SEQUENCE [LARGE SCALE GENOMIC DNA]</scope>
    <source>
        <strain evidence="1 2">SF-57</strain>
    </source>
</reference>
<proteinExistence type="predicted"/>
<sequence>MFNWMPYKEQGICEKRLTKVMKRLKIDYFNFNWDRNSCFIEFTYQEEAYKLKHSIEKAKKRGVILKNGMDCLVDLTQSLEDLCGIIERGTYNFDTWIAGMKQPSEKAVIQERVHIKYKSFGQQEPPDFIRNERLIPFASGSTVRNFDTTGQGRQFKLIKKNSN</sequence>
<dbReference type="EMBL" id="JXRR01000022">
    <property type="protein sequence ID" value="KIL43261.1"/>
    <property type="molecule type" value="Genomic_DNA"/>
</dbReference>
<comment type="caution">
    <text evidence="1">The sequence shown here is derived from an EMBL/GenBank/DDBJ whole genome shotgun (WGS) entry which is preliminary data.</text>
</comment>
<dbReference type="PATRIC" id="fig|220754.4.peg.3674"/>
<keyword evidence="2" id="KW-1185">Reference proteome</keyword>
<evidence type="ECO:0000313" key="2">
    <source>
        <dbReference type="Proteomes" id="UP000031972"/>
    </source>
</evidence>
<dbReference type="OrthoDB" id="2703450at2"/>
<gene>
    <name evidence="1" type="ORF">KR50_36640</name>
</gene>
<protein>
    <submittedName>
        <fullName evidence="1">Uncharacterized protein</fullName>
    </submittedName>
</protein>
<dbReference type="Proteomes" id="UP000031972">
    <property type="component" value="Unassembled WGS sequence"/>
</dbReference>
<organism evidence="1 2">
    <name type="scientific">Jeotgalibacillus campisalis</name>
    <dbReference type="NCBI Taxonomy" id="220754"/>
    <lineage>
        <taxon>Bacteria</taxon>
        <taxon>Bacillati</taxon>
        <taxon>Bacillota</taxon>
        <taxon>Bacilli</taxon>
        <taxon>Bacillales</taxon>
        <taxon>Caryophanaceae</taxon>
        <taxon>Jeotgalibacillus</taxon>
    </lineage>
</organism>
<dbReference type="RefSeq" id="WP_041061664.1">
    <property type="nucleotide sequence ID" value="NZ_JXRR01000022.1"/>
</dbReference>